<dbReference type="PROSITE" id="PS50012">
    <property type="entry name" value="RCC1_3"/>
    <property type="match status" value="2"/>
</dbReference>
<sequence length="472" mass="53441">MEPSVPLANLAILPTEILTMILLETNDIDTLGRWCLYYKPAAAICQDDRFWKQKYRKDYGEILFPNDAKQDQPKISWKRRYKLTTKTLRSNSPISAGLNHYGVIDQNGVLYMAGENRHGQLGNGSNIEVDLQNPIMIPFKSKVISISCYDNTTATVTEDGKVYYWGGETETIHRPREAKILPKAVKVSVSLSRDGNITIIIIGRDNLVYFWSQGKKKYDRISVLPKEHQSQPVLISSSKEIKTVPIVAINIIQNNETLAIIDLDGNLYLEGRIPGTYEYNNDDGYLDYFEGKRIFGFTHFPLPEPIKQVSLGDDHIAVLTITGRIYSWGTDHPIQQSQDISEINKPKDKMGWTFKDKISYIAAGNYLTAFITESGGLYIWGDNLYQQITNSRNKIVSSGNDPPDRDHHCLEHSLVLLPTLFGIRFPVNYIDFGDKFTIAVTNDGAINLWGTIQPKTTISPLPHDFLLSFEDI</sequence>
<dbReference type="SUPFAM" id="SSF81383">
    <property type="entry name" value="F-box domain"/>
    <property type="match status" value="1"/>
</dbReference>
<dbReference type="InterPro" id="IPR036047">
    <property type="entry name" value="F-box-like_dom_sf"/>
</dbReference>
<dbReference type="PANTHER" id="PTHR22872">
    <property type="entry name" value="BTK-BINDING PROTEIN-RELATED"/>
    <property type="match status" value="1"/>
</dbReference>
<evidence type="ECO:0000256" key="1">
    <source>
        <dbReference type="ARBA" id="ARBA00022737"/>
    </source>
</evidence>
<name>A0A481Z7P2_9VIRU</name>
<dbReference type="EMBL" id="MK500512">
    <property type="protein sequence ID" value="QBK91139.1"/>
    <property type="molecule type" value="Genomic_DNA"/>
</dbReference>
<dbReference type="Pfam" id="PF13540">
    <property type="entry name" value="RCC1_2"/>
    <property type="match status" value="2"/>
</dbReference>
<dbReference type="InterPro" id="IPR009091">
    <property type="entry name" value="RCC1/BLIP-II"/>
</dbReference>
<dbReference type="Pfam" id="PF00415">
    <property type="entry name" value="RCC1"/>
    <property type="match status" value="1"/>
</dbReference>
<proteinExistence type="predicted"/>
<protein>
    <submittedName>
        <fullName evidence="2">Regulator of chromosome condensation protein</fullName>
    </submittedName>
</protein>
<dbReference type="InterPro" id="IPR051625">
    <property type="entry name" value="Signaling_Regulatory_Domain"/>
</dbReference>
<evidence type="ECO:0000313" key="2">
    <source>
        <dbReference type="EMBL" id="QBK91139.1"/>
    </source>
</evidence>
<dbReference type="SUPFAM" id="SSF50985">
    <property type="entry name" value="RCC1/BLIP-II"/>
    <property type="match status" value="2"/>
</dbReference>
<reference evidence="2" key="1">
    <citation type="journal article" date="2019" name="MBio">
        <title>Virus Genomes from Deep Sea Sediments Expand the Ocean Megavirome and Support Independent Origins of Viral Gigantism.</title>
        <authorList>
            <person name="Backstrom D."/>
            <person name="Yutin N."/>
            <person name="Jorgensen S.L."/>
            <person name="Dharamshi J."/>
            <person name="Homa F."/>
            <person name="Zaremba-Niedwiedzka K."/>
            <person name="Spang A."/>
            <person name="Wolf Y.I."/>
            <person name="Koonin E.V."/>
            <person name="Ettema T.J."/>
        </authorList>
    </citation>
    <scope>NUCLEOTIDE SEQUENCE</scope>
</reference>
<dbReference type="PRINTS" id="PR00633">
    <property type="entry name" value="RCCNDNSATION"/>
</dbReference>
<keyword evidence="1" id="KW-0677">Repeat</keyword>
<accession>A0A481Z7P2</accession>
<dbReference type="Gene3D" id="2.130.10.30">
    <property type="entry name" value="Regulator of chromosome condensation 1/beta-lactamase-inhibitor protein II"/>
    <property type="match status" value="2"/>
</dbReference>
<organism evidence="2">
    <name type="scientific">Pithovirus LCPAC202</name>
    <dbReference type="NCBI Taxonomy" id="2506592"/>
    <lineage>
        <taxon>Viruses</taxon>
        <taxon>Pithoviruses</taxon>
    </lineage>
</organism>
<dbReference type="InterPro" id="IPR000408">
    <property type="entry name" value="Reg_chr_condens"/>
</dbReference>
<gene>
    <name evidence="2" type="ORF">LCPAC202_01130</name>
</gene>